<dbReference type="AlphaFoldDB" id="A0A816KY23"/>
<gene>
    <name evidence="1" type="ORF">DARMORV10_C05P47620.1</name>
</gene>
<accession>A0A816KY23</accession>
<protein>
    <submittedName>
        <fullName evidence="1">(rape) hypothetical protein</fullName>
    </submittedName>
</protein>
<dbReference type="InterPro" id="IPR050693">
    <property type="entry name" value="Hsp70_NEF-Inhibitors"/>
</dbReference>
<dbReference type="InterPro" id="IPR016024">
    <property type="entry name" value="ARM-type_fold"/>
</dbReference>
<dbReference type="PANTHER" id="PTHR19316:SF31">
    <property type="entry name" value="FES1B"/>
    <property type="match status" value="1"/>
</dbReference>
<dbReference type="EMBL" id="HG994369">
    <property type="protein sequence ID" value="CAF1933259.1"/>
    <property type="molecule type" value="Genomic_DNA"/>
</dbReference>
<dbReference type="SUPFAM" id="SSF48371">
    <property type="entry name" value="ARM repeat"/>
    <property type="match status" value="1"/>
</dbReference>
<proteinExistence type="predicted"/>
<evidence type="ECO:0000313" key="1">
    <source>
        <dbReference type="EMBL" id="CAF1933259.1"/>
    </source>
</evidence>
<dbReference type="Proteomes" id="UP001295469">
    <property type="component" value="Chromosome C05"/>
</dbReference>
<organism evidence="1">
    <name type="scientific">Brassica napus</name>
    <name type="common">Rape</name>
    <dbReference type="NCBI Taxonomy" id="3708"/>
    <lineage>
        <taxon>Eukaryota</taxon>
        <taxon>Viridiplantae</taxon>
        <taxon>Streptophyta</taxon>
        <taxon>Embryophyta</taxon>
        <taxon>Tracheophyta</taxon>
        <taxon>Spermatophyta</taxon>
        <taxon>Magnoliopsida</taxon>
        <taxon>eudicotyledons</taxon>
        <taxon>Gunneridae</taxon>
        <taxon>Pentapetalae</taxon>
        <taxon>rosids</taxon>
        <taxon>malvids</taxon>
        <taxon>Brassicales</taxon>
        <taxon>Brassicaceae</taxon>
        <taxon>Brassiceae</taxon>
        <taxon>Brassica</taxon>
    </lineage>
</organism>
<dbReference type="Gene3D" id="1.25.10.10">
    <property type="entry name" value="Leucine-rich Repeat Variant"/>
    <property type="match status" value="1"/>
</dbReference>
<reference evidence="1" key="1">
    <citation type="submission" date="2021-01" db="EMBL/GenBank/DDBJ databases">
        <authorList>
            <consortium name="Genoscope - CEA"/>
            <person name="William W."/>
        </authorList>
    </citation>
    <scope>NUCLEOTIDE SEQUENCE</scope>
</reference>
<sequence length="144" mass="15985">NSNAKIRAKAADFLTTVVQNNPCSQQLVMEANGFEPLLTNFITDPDVRVRTKALGAISCYLALLKVFPLPFLGNRDGWIHGNRVKENDSQRLMGVPALDASFENLLARYQNLPYNLMLTQTNLSNAGLMSEEGHLRNPLQNQGN</sequence>
<name>A0A816KY23_BRANA</name>
<dbReference type="InterPro" id="IPR011989">
    <property type="entry name" value="ARM-like"/>
</dbReference>
<feature type="non-terminal residue" evidence="1">
    <location>
        <position position="1"/>
    </location>
</feature>
<dbReference type="PANTHER" id="PTHR19316">
    <property type="entry name" value="PROTEIN FOLDING REGULATOR"/>
    <property type="match status" value="1"/>
</dbReference>